<accession>A0A2J7PNV2</accession>
<sequence length="100" mass="11808">MQLLFFLLFKAVMRMRQKRYEHGVHNEEHHCAPILSKDLKTNITDLNRHFKSISGQSMPKDQHLHNQNNFTSFYAIRGKAETHQVDTQQVSELRRCCVPT</sequence>
<proteinExistence type="predicted"/>
<evidence type="ECO:0000313" key="2">
    <source>
        <dbReference type="Proteomes" id="UP000235965"/>
    </source>
</evidence>
<dbReference type="AlphaFoldDB" id="A0A2J7PNV2"/>
<reference evidence="1 2" key="1">
    <citation type="submission" date="2017-12" db="EMBL/GenBank/DDBJ databases">
        <title>Hemimetabolous genomes reveal molecular basis of termite eusociality.</title>
        <authorList>
            <person name="Harrison M.C."/>
            <person name="Jongepier E."/>
            <person name="Robertson H.M."/>
            <person name="Arning N."/>
            <person name="Bitard-Feildel T."/>
            <person name="Chao H."/>
            <person name="Childers C.P."/>
            <person name="Dinh H."/>
            <person name="Doddapaneni H."/>
            <person name="Dugan S."/>
            <person name="Gowin J."/>
            <person name="Greiner C."/>
            <person name="Han Y."/>
            <person name="Hu H."/>
            <person name="Hughes D.S.T."/>
            <person name="Huylmans A.-K."/>
            <person name="Kemena C."/>
            <person name="Kremer L.P.M."/>
            <person name="Lee S.L."/>
            <person name="Lopez-Ezquerra A."/>
            <person name="Mallet L."/>
            <person name="Monroy-Kuhn J.M."/>
            <person name="Moser A."/>
            <person name="Murali S.C."/>
            <person name="Muzny D.M."/>
            <person name="Otani S."/>
            <person name="Piulachs M.-D."/>
            <person name="Poelchau M."/>
            <person name="Qu J."/>
            <person name="Schaub F."/>
            <person name="Wada-Katsumata A."/>
            <person name="Worley K.C."/>
            <person name="Xie Q."/>
            <person name="Ylla G."/>
            <person name="Poulsen M."/>
            <person name="Gibbs R.A."/>
            <person name="Schal C."/>
            <person name="Richards S."/>
            <person name="Belles X."/>
            <person name="Korb J."/>
            <person name="Bornberg-Bauer E."/>
        </authorList>
    </citation>
    <scope>NUCLEOTIDE SEQUENCE [LARGE SCALE GENOMIC DNA]</scope>
    <source>
        <tissue evidence="1">Whole body</tissue>
    </source>
</reference>
<evidence type="ECO:0000313" key="1">
    <source>
        <dbReference type="EMBL" id="PNF17991.1"/>
    </source>
</evidence>
<organism evidence="1 2">
    <name type="scientific">Cryptotermes secundus</name>
    <dbReference type="NCBI Taxonomy" id="105785"/>
    <lineage>
        <taxon>Eukaryota</taxon>
        <taxon>Metazoa</taxon>
        <taxon>Ecdysozoa</taxon>
        <taxon>Arthropoda</taxon>
        <taxon>Hexapoda</taxon>
        <taxon>Insecta</taxon>
        <taxon>Pterygota</taxon>
        <taxon>Neoptera</taxon>
        <taxon>Polyneoptera</taxon>
        <taxon>Dictyoptera</taxon>
        <taxon>Blattodea</taxon>
        <taxon>Blattoidea</taxon>
        <taxon>Termitoidae</taxon>
        <taxon>Kalotermitidae</taxon>
        <taxon>Cryptotermitinae</taxon>
        <taxon>Cryptotermes</taxon>
    </lineage>
</organism>
<keyword evidence="2" id="KW-1185">Reference proteome</keyword>
<protein>
    <submittedName>
        <fullName evidence="1">Uncharacterized protein</fullName>
    </submittedName>
</protein>
<dbReference type="InParanoid" id="A0A2J7PNV2"/>
<name>A0A2J7PNV2_9NEOP</name>
<dbReference type="Proteomes" id="UP000235965">
    <property type="component" value="Unassembled WGS sequence"/>
</dbReference>
<gene>
    <name evidence="1" type="ORF">B7P43_G17350</name>
</gene>
<comment type="caution">
    <text evidence="1">The sequence shown here is derived from an EMBL/GenBank/DDBJ whole genome shotgun (WGS) entry which is preliminary data.</text>
</comment>
<dbReference type="EMBL" id="NEVH01023306">
    <property type="protein sequence ID" value="PNF17991.1"/>
    <property type="molecule type" value="Genomic_DNA"/>
</dbReference>